<sequence length="321" mass="36289">MDRSIAAVLAEARHQQASDVLFRENHPIFLRIRGELLETKHRVTRYALEELQRRLCPPDHIREYLGPPASEDATLEENGRYRVNFFTSLGERCMVARVISPEVAPLKSLGMPEGLPDRVWSRKGLSLIVGKTGAGKSTTMAAILQELLAKHRIHLITLEDPVEYRMEPGLGQVTQRELGRDFSTFESGIFEALRQSPDFIAIGEIRTLSALRAAITAAESGHGVLSTMHSFGAAKTLTRMLAMVPEAEKELVRYQLSAQLNFIHSQDLSYPEGKLHRKYELMLNLPSVENTIREGRFHQIDNLIRLGEKQGMRRQGLDERE</sequence>
<dbReference type="Gene3D" id="3.30.450.90">
    <property type="match status" value="1"/>
</dbReference>
<dbReference type="PANTHER" id="PTHR30486">
    <property type="entry name" value="TWITCHING MOTILITY PROTEIN PILT"/>
    <property type="match status" value="1"/>
</dbReference>
<accession>A0A941HPK9</accession>
<dbReference type="GO" id="GO:0016887">
    <property type="term" value="F:ATP hydrolysis activity"/>
    <property type="evidence" value="ECO:0007669"/>
    <property type="project" value="InterPro"/>
</dbReference>
<evidence type="ECO:0000259" key="2">
    <source>
        <dbReference type="SMART" id="SM00382"/>
    </source>
</evidence>
<reference evidence="3" key="1">
    <citation type="submission" date="2021-04" db="EMBL/GenBank/DDBJ databases">
        <title>Proteiniclasticum sedimins sp. nov., an obligate anaerobic bacterium isolated from anaerobic sludge.</title>
        <authorList>
            <person name="Liu J."/>
        </authorList>
    </citation>
    <scope>NUCLEOTIDE SEQUENCE</scope>
    <source>
        <strain evidence="3">BAD-10</strain>
    </source>
</reference>
<dbReference type="Gene3D" id="3.40.50.300">
    <property type="entry name" value="P-loop containing nucleotide triphosphate hydrolases"/>
    <property type="match status" value="1"/>
</dbReference>
<comment type="similarity">
    <text evidence="1">Belongs to the GSP E family.</text>
</comment>
<dbReference type="InterPro" id="IPR003593">
    <property type="entry name" value="AAA+_ATPase"/>
</dbReference>
<gene>
    <name evidence="3" type="primary">tadA</name>
    <name evidence="3" type="ORF">KCG48_04235</name>
</gene>
<dbReference type="Proteomes" id="UP000675379">
    <property type="component" value="Unassembled WGS sequence"/>
</dbReference>
<evidence type="ECO:0000313" key="4">
    <source>
        <dbReference type="Proteomes" id="UP000675379"/>
    </source>
</evidence>
<evidence type="ECO:0000313" key="3">
    <source>
        <dbReference type="EMBL" id="MBR0575546.1"/>
    </source>
</evidence>
<dbReference type="RefSeq" id="WP_211800061.1">
    <property type="nucleotide sequence ID" value="NZ_JAGSCS010000003.1"/>
</dbReference>
<dbReference type="SUPFAM" id="SSF52540">
    <property type="entry name" value="P-loop containing nucleoside triphosphate hydrolases"/>
    <property type="match status" value="1"/>
</dbReference>
<dbReference type="AlphaFoldDB" id="A0A941HPK9"/>
<dbReference type="InterPro" id="IPR027417">
    <property type="entry name" value="P-loop_NTPase"/>
</dbReference>
<organism evidence="3 4">
    <name type="scientific">Proteiniclasticum sediminis</name>
    <dbReference type="NCBI Taxonomy" id="2804028"/>
    <lineage>
        <taxon>Bacteria</taxon>
        <taxon>Bacillati</taxon>
        <taxon>Bacillota</taxon>
        <taxon>Clostridia</taxon>
        <taxon>Eubacteriales</taxon>
        <taxon>Clostridiaceae</taxon>
        <taxon>Proteiniclasticum</taxon>
    </lineage>
</organism>
<dbReference type="EMBL" id="JAGSCS010000003">
    <property type="protein sequence ID" value="MBR0575546.1"/>
    <property type="molecule type" value="Genomic_DNA"/>
</dbReference>
<dbReference type="SMART" id="SM00382">
    <property type="entry name" value="AAA"/>
    <property type="match status" value="1"/>
</dbReference>
<feature type="domain" description="AAA+ ATPase" evidence="2">
    <location>
        <begin position="122"/>
        <end position="257"/>
    </location>
</feature>
<name>A0A941HPK9_9CLOT</name>
<keyword evidence="4" id="KW-1185">Reference proteome</keyword>
<dbReference type="InterPro" id="IPR001482">
    <property type="entry name" value="T2SS/T4SS_dom"/>
</dbReference>
<protein>
    <submittedName>
        <fullName evidence="3">Flp pilus assembly complex ATPase component TadA</fullName>
    </submittedName>
</protein>
<comment type="caution">
    <text evidence="3">The sequence shown here is derived from an EMBL/GenBank/DDBJ whole genome shotgun (WGS) entry which is preliminary data.</text>
</comment>
<dbReference type="PANTHER" id="PTHR30486:SF6">
    <property type="entry name" value="TYPE IV PILUS RETRACTATION ATPASE PILT"/>
    <property type="match status" value="1"/>
</dbReference>
<dbReference type="Pfam" id="PF00437">
    <property type="entry name" value="T2SSE"/>
    <property type="match status" value="1"/>
</dbReference>
<dbReference type="InterPro" id="IPR050921">
    <property type="entry name" value="T4SS_GSP_E_ATPase"/>
</dbReference>
<evidence type="ECO:0000256" key="1">
    <source>
        <dbReference type="ARBA" id="ARBA00006611"/>
    </source>
</evidence>
<proteinExistence type="inferred from homology"/>